<comment type="similarity">
    <text evidence="1 3">Belongs to the TPP enzyme family.</text>
</comment>
<feature type="domain" description="Thiamine pyrophosphate enzyme TPP-binding" evidence="6">
    <location>
        <begin position="394"/>
        <end position="532"/>
    </location>
</feature>
<reference evidence="9" key="1">
    <citation type="journal article" date="2019" name="Int. J. Syst. Evol. Microbiol.">
        <title>The Global Catalogue of Microorganisms (GCM) 10K type strain sequencing project: providing services to taxonomists for standard genome sequencing and annotation.</title>
        <authorList>
            <consortium name="The Broad Institute Genomics Platform"/>
            <consortium name="The Broad Institute Genome Sequencing Center for Infectious Disease"/>
            <person name="Wu L."/>
            <person name="Ma J."/>
        </authorList>
    </citation>
    <scope>NUCLEOTIDE SEQUENCE [LARGE SCALE GENOMIC DNA]</scope>
    <source>
        <strain evidence="9">JCM 10083</strain>
    </source>
</reference>
<sequence>MNSFHAELARVCAELGTPLFGVTGDSNLFFVDSFVRRGGRYVAVTHEGAAVLMAAGYASVSDRVGLATVTQGAITNAATALADATRSRLPLVLFAGETPSWDDDNVQRVPTDAIVRSSGAEYLRLEHLADADDVLSLAFRRARRSARPVVVGIPTDHTHEPCSLSGALSGSLSGSLSGLAQEVVPTRDAVRAAVEVLLRTRRPLILAGRGAIAEADRTATLALARRLGARVATTLRAKELFRGEPADLGIFGGLRSGRSAVYFDAADVIVAVGAGLNSYTTHQGTATHGRHVVHIDVDAAKARSTPFVHGSAAATARALLEELAAQGVDSDRPLWDVAGSAEPEPARAEVSAEPSGDRRPGTVEYIESLELLESLLPPDRLLTVDGGRIFFESVRRISVASPRDYVHTMSMGSIGLGLSLAMGAAVAAPTRLSVAVSGDGGFMLGGLSEFTTAVRRRLKLLVVVLNDGCYGAEHHHFVKRGHDPATTYFDWPDFAPVARSLGGHGVEVRRPADFQHVADAIAAGSWPLLVDVKLDPNRIPMDFHRVPPAARAGGHP</sequence>
<feature type="domain" description="Thiamine pyrophosphate enzyme central" evidence="5">
    <location>
        <begin position="190"/>
        <end position="323"/>
    </location>
</feature>
<evidence type="ECO:0000256" key="1">
    <source>
        <dbReference type="ARBA" id="ARBA00007812"/>
    </source>
</evidence>
<dbReference type="Gene3D" id="3.40.50.1220">
    <property type="entry name" value="TPP-binding domain"/>
    <property type="match status" value="1"/>
</dbReference>
<dbReference type="Gene3D" id="3.40.50.970">
    <property type="match status" value="2"/>
</dbReference>
<dbReference type="InterPro" id="IPR045229">
    <property type="entry name" value="TPP_enz"/>
</dbReference>
<evidence type="ECO:0000313" key="8">
    <source>
        <dbReference type="EMBL" id="MFC7599719.1"/>
    </source>
</evidence>
<accession>A0ABW2SUL7</accession>
<keyword evidence="9" id="KW-1185">Reference proteome</keyword>
<dbReference type="CDD" id="cd00568">
    <property type="entry name" value="TPP_enzymes"/>
    <property type="match status" value="1"/>
</dbReference>
<dbReference type="Proteomes" id="UP001596514">
    <property type="component" value="Unassembled WGS sequence"/>
</dbReference>
<dbReference type="PROSITE" id="PS00187">
    <property type="entry name" value="TPP_ENZYMES"/>
    <property type="match status" value="1"/>
</dbReference>
<dbReference type="Pfam" id="PF00205">
    <property type="entry name" value="TPP_enzyme_M"/>
    <property type="match status" value="1"/>
</dbReference>
<dbReference type="PANTHER" id="PTHR18968">
    <property type="entry name" value="THIAMINE PYROPHOSPHATE ENZYMES"/>
    <property type="match status" value="1"/>
</dbReference>
<dbReference type="SUPFAM" id="SSF52467">
    <property type="entry name" value="DHS-like NAD/FAD-binding domain"/>
    <property type="match status" value="1"/>
</dbReference>
<evidence type="ECO:0000259" key="6">
    <source>
        <dbReference type="Pfam" id="PF02775"/>
    </source>
</evidence>
<dbReference type="SUPFAM" id="SSF52518">
    <property type="entry name" value="Thiamin diphosphate-binding fold (THDP-binding)"/>
    <property type="match status" value="2"/>
</dbReference>
<organism evidence="8 9">
    <name type="scientific">Streptosporangium amethystogenes subsp. fukuiense</name>
    <dbReference type="NCBI Taxonomy" id="698418"/>
    <lineage>
        <taxon>Bacteria</taxon>
        <taxon>Bacillati</taxon>
        <taxon>Actinomycetota</taxon>
        <taxon>Actinomycetes</taxon>
        <taxon>Streptosporangiales</taxon>
        <taxon>Streptosporangiaceae</taxon>
        <taxon>Streptosporangium</taxon>
    </lineage>
</organism>
<dbReference type="InterPro" id="IPR011766">
    <property type="entry name" value="TPP_enzyme_TPP-bd"/>
</dbReference>
<dbReference type="Pfam" id="PF02775">
    <property type="entry name" value="TPP_enzyme_C"/>
    <property type="match status" value="1"/>
</dbReference>
<gene>
    <name evidence="8" type="ORF">ACFQVD_06305</name>
</gene>
<evidence type="ECO:0000256" key="4">
    <source>
        <dbReference type="SAM" id="MobiDB-lite"/>
    </source>
</evidence>
<keyword evidence="2 3" id="KW-0786">Thiamine pyrophosphate</keyword>
<name>A0ABW2SUL7_9ACTN</name>
<evidence type="ECO:0000313" key="9">
    <source>
        <dbReference type="Proteomes" id="UP001596514"/>
    </source>
</evidence>
<dbReference type="InterPro" id="IPR029035">
    <property type="entry name" value="DHS-like_NAD/FAD-binding_dom"/>
</dbReference>
<dbReference type="InterPro" id="IPR000399">
    <property type="entry name" value="TPP-bd_CS"/>
</dbReference>
<dbReference type="Pfam" id="PF02776">
    <property type="entry name" value="TPP_enzyme_N"/>
    <property type="match status" value="1"/>
</dbReference>
<evidence type="ECO:0000259" key="5">
    <source>
        <dbReference type="Pfam" id="PF00205"/>
    </source>
</evidence>
<dbReference type="InterPro" id="IPR012000">
    <property type="entry name" value="Thiamin_PyroP_enz_cen_dom"/>
</dbReference>
<evidence type="ECO:0000256" key="3">
    <source>
        <dbReference type="RuleBase" id="RU362132"/>
    </source>
</evidence>
<dbReference type="EMBL" id="JBHTEE010000001">
    <property type="protein sequence ID" value="MFC7599719.1"/>
    <property type="molecule type" value="Genomic_DNA"/>
</dbReference>
<dbReference type="RefSeq" id="WP_343963605.1">
    <property type="nucleotide sequence ID" value="NZ_BAAAGK010000018.1"/>
</dbReference>
<evidence type="ECO:0000259" key="7">
    <source>
        <dbReference type="Pfam" id="PF02776"/>
    </source>
</evidence>
<evidence type="ECO:0000256" key="2">
    <source>
        <dbReference type="ARBA" id="ARBA00023052"/>
    </source>
</evidence>
<dbReference type="InterPro" id="IPR012001">
    <property type="entry name" value="Thiamin_PyroP_enz_TPP-bd_dom"/>
</dbReference>
<dbReference type="InterPro" id="IPR029061">
    <property type="entry name" value="THDP-binding"/>
</dbReference>
<dbReference type="CDD" id="cd07035">
    <property type="entry name" value="TPP_PYR_POX_like"/>
    <property type="match status" value="1"/>
</dbReference>
<dbReference type="PANTHER" id="PTHR18968:SF167">
    <property type="entry name" value="ACETOLACTATE SYNTHASE LARGE SUBUNIT ILVB2-RELATED"/>
    <property type="match status" value="1"/>
</dbReference>
<protein>
    <submittedName>
        <fullName evidence="8">Thiamine pyrophosphate-binding protein</fullName>
    </submittedName>
</protein>
<feature type="region of interest" description="Disordered" evidence="4">
    <location>
        <begin position="335"/>
        <end position="360"/>
    </location>
</feature>
<comment type="caution">
    <text evidence="8">The sequence shown here is derived from an EMBL/GenBank/DDBJ whole genome shotgun (WGS) entry which is preliminary data.</text>
</comment>
<proteinExistence type="inferred from homology"/>
<feature type="domain" description="Thiamine pyrophosphate enzyme N-terminal TPP-binding" evidence="7">
    <location>
        <begin position="9"/>
        <end position="104"/>
    </location>
</feature>